<evidence type="ECO:0008006" key="5">
    <source>
        <dbReference type="Google" id="ProtNLM"/>
    </source>
</evidence>
<dbReference type="InterPro" id="IPR004963">
    <property type="entry name" value="PAE/NOTUM"/>
</dbReference>
<dbReference type="AlphaFoldDB" id="A0A2J7QQH7"/>
<keyword evidence="4" id="KW-1185">Reference proteome</keyword>
<dbReference type="EMBL" id="NEVH01012087">
    <property type="protein sequence ID" value="PNF30827.1"/>
    <property type="molecule type" value="Genomic_DNA"/>
</dbReference>
<evidence type="ECO:0000313" key="4">
    <source>
        <dbReference type="Proteomes" id="UP000235965"/>
    </source>
</evidence>
<accession>A0A2J7QQH7</accession>
<evidence type="ECO:0000313" key="3">
    <source>
        <dbReference type="EMBL" id="PNF30827.1"/>
    </source>
</evidence>
<dbReference type="Pfam" id="PF03283">
    <property type="entry name" value="PAE"/>
    <property type="match status" value="1"/>
</dbReference>
<dbReference type="PANTHER" id="PTHR21562">
    <property type="entry name" value="NOTUM-RELATED"/>
    <property type="match status" value="1"/>
</dbReference>
<protein>
    <recommendedName>
        <fullName evidence="5">Palmitoleoyl-protein carboxylesterase NOTUM</fullName>
    </recommendedName>
</protein>
<name>A0A2J7QQH7_9NEOP</name>
<organism evidence="3 4">
    <name type="scientific">Cryptotermes secundus</name>
    <dbReference type="NCBI Taxonomy" id="105785"/>
    <lineage>
        <taxon>Eukaryota</taxon>
        <taxon>Metazoa</taxon>
        <taxon>Ecdysozoa</taxon>
        <taxon>Arthropoda</taxon>
        <taxon>Hexapoda</taxon>
        <taxon>Insecta</taxon>
        <taxon>Pterygota</taxon>
        <taxon>Neoptera</taxon>
        <taxon>Polyneoptera</taxon>
        <taxon>Dictyoptera</taxon>
        <taxon>Blattodea</taxon>
        <taxon>Blattoidea</taxon>
        <taxon>Termitoidae</taxon>
        <taxon>Kalotermitidae</taxon>
        <taxon>Cryptotermitinae</taxon>
        <taxon>Cryptotermes</taxon>
    </lineage>
</organism>
<reference evidence="3 4" key="1">
    <citation type="submission" date="2017-12" db="EMBL/GenBank/DDBJ databases">
        <title>Hemimetabolous genomes reveal molecular basis of termite eusociality.</title>
        <authorList>
            <person name="Harrison M.C."/>
            <person name="Jongepier E."/>
            <person name="Robertson H.M."/>
            <person name="Arning N."/>
            <person name="Bitard-Feildel T."/>
            <person name="Chao H."/>
            <person name="Childers C.P."/>
            <person name="Dinh H."/>
            <person name="Doddapaneni H."/>
            <person name="Dugan S."/>
            <person name="Gowin J."/>
            <person name="Greiner C."/>
            <person name="Han Y."/>
            <person name="Hu H."/>
            <person name="Hughes D.S.T."/>
            <person name="Huylmans A.-K."/>
            <person name="Kemena C."/>
            <person name="Kremer L.P.M."/>
            <person name="Lee S.L."/>
            <person name="Lopez-Ezquerra A."/>
            <person name="Mallet L."/>
            <person name="Monroy-Kuhn J.M."/>
            <person name="Moser A."/>
            <person name="Murali S.C."/>
            <person name="Muzny D.M."/>
            <person name="Otani S."/>
            <person name="Piulachs M.-D."/>
            <person name="Poelchau M."/>
            <person name="Qu J."/>
            <person name="Schaub F."/>
            <person name="Wada-Katsumata A."/>
            <person name="Worley K.C."/>
            <person name="Xie Q."/>
            <person name="Ylla G."/>
            <person name="Poulsen M."/>
            <person name="Gibbs R.A."/>
            <person name="Schal C."/>
            <person name="Richards S."/>
            <person name="Belles X."/>
            <person name="Korb J."/>
            <person name="Bornberg-Bauer E."/>
        </authorList>
    </citation>
    <scope>NUCLEOTIDE SEQUENCE [LARGE SCALE GENOMIC DNA]</scope>
    <source>
        <tissue evidence="3">Whole body</tissue>
    </source>
</reference>
<comment type="similarity">
    <text evidence="1">Belongs to the pectinacetylesterase family. Notum subfamily.</text>
</comment>
<evidence type="ECO:0000256" key="1">
    <source>
        <dbReference type="ARBA" id="ARBA00010213"/>
    </source>
</evidence>
<evidence type="ECO:0000256" key="2">
    <source>
        <dbReference type="SAM" id="MobiDB-lite"/>
    </source>
</evidence>
<dbReference type="PANTHER" id="PTHR21562:SF122">
    <property type="entry name" value="PALMITOLEOYL-PROTEIN CARBOXYLESTERASE NOTUM"/>
    <property type="match status" value="1"/>
</dbReference>
<proteinExistence type="inferred from homology"/>
<sequence>MEESRAMKRVYLSTPNVTCNDGSPAGFYLRRSHGSQRWIVFLEGGWYCYDHQSCLTRWQRLRHLMTSHHWPETRSAGGILSVNPEENQFWWNANHVLVPYCTSDSWSGTRVEPDEESQFSFMGAAVVRQVVEDLLPLGLQNASLLLLAGSSAGGTGVMLNLDPIAGLLHMGYGLTHITVRGVSDSGWFLDRAPYSQDGHSLAPLDAVKKGIRLWQGQVPLECQACYPSEPWRCYFGYRAYPTLSSPLFVFQWLFDEAQMTADNVGAPVTKQQWDYIHQMGDSLRSSFHNVSAVFAPSCISHSVLTKKDWQSIKIDEISLPQALRCWEMSHPHQNGTLLRDAPLALKVARNMVRSGRVATEAPPSRRRKANGSNRGKKKKETRARLRRASASCSHHLIERCSWPQCNHSCPRLTNPFTGQEMDFIELLKSFGLDMMSVANALGIDIHTLNNMDHEELLNLLTQRA</sequence>
<comment type="caution">
    <text evidence="3">The sequence shown here is derived from an EMBL/GenBank/DDBJ whole genome shotgun (WGS) entry which is preliminary data.</text>
</comment>
<dbReference type="STRING" id="105785.A0A2J7QQH7"/>
<dbReference type="Proteomes" id="UP000235965">
    <property type="component" value="Unassembled WGS sequence"/>
</dbReference>
<dbReference type="GO" id="GO:0016787">
    <property type="term" value="F:hydrolase activity"/>
    <property type="evidence" value="ECO:0007669"/>
    <property type="project" value="InterPro"/>
</dbReference>
<dbReference type="InParanoid" id="A0A2J7QQH7"/>
<feature type="region of interest" description="Disordered" evidence="2">
    <location>
        <begin position="354"/>
        <end position="383"/>
    </location>
</feature>
<dbReference type="OrthoDB" id="2015280at2759"/>
<dbReference type="FunCoup" id="A0A2J7QQH7">
    <property type="interactions" value="53"/>
</dbReference>
<feature type="compositionally biased region" description="Basic residues" evidence="2">
    <location>
        <begin position="364"/>
        <end position="383"/>
    </location>
</feature>
<gene>
    <name evidence="3" type="ORF">B7P43_G06116</name>
</gene>